<evidence type="ECO:0000313" key="3">
    <source>
        <dbReference type="Proteomes" id="UP001501866"/>
    </source>
</evidence>
<protein>
    <recommendedName>
        <fullName evidence="4">Transposase</fullName>
    </recommendedName>
</protein>
<accession>A0ABP6NYK7</accession>
<reference evidence="3" key="1">
    <citation type="journal article" date="2019" name="Int. J. Syst. Evol. Microbiol.">
        <title>The Global Catalogue of Microorganisms (GCM) 10K type strain sequencing project: providing services to taxonomists for standard genome sequencing and annotation.</title>
        <authorList>
            <consortium name="The Broad Institute Genomics Platform"/>
            <consortium name="The Broad Institute Genome Sequencing Center for Infectious Disease"/>
            <person name="Wu L."/>
            <person name="Ma J."/>
        </authorList>
    </citation>
    <scope>NUCLEOTIDE SEQUENCE [LARGE SCALE GENOMIC DNA]</scope>
    <source>
        <strain evidence="3">JCM 9095</strain>
    </source>
</reference>
<evidence type="ECO:0008006" key="4">
    <source>
        <dbReference type="Google" id="ProtNLM"/>
    </source>
</evidence>
<feature type="compositionally biased region" description="Basic and acidic residues" evidence="1">
    <location>
        <begin position="67"/>
        <end position="83"/>
    </location>
</feature>
<proteinExistence type="predicted"/>
<gene>
    <name evidence="2" type="ORF">GCM10010451_06470</name>
</gene>
<dbReference type="Proteomes" id="UP001501866">
    <property type="component" value="Unassembled WGS sequence"/>
</dbReference>
<feature type="region of interest" description="Disordered" evidence="1">
    <location>
        <begin position="1"/>
        <end position="31"/>
    </location>
</feature>
<organism evidence="2 3">
    <name type="scientific">Streptomyces virens</name>
    <dbReference type="NCBI Taxonomy" id="285572"/>
    <lineage>
        <taxon>Bacteria</taxon>
        <taxon>Bacillati</taxon>
        <taxon>Actinomycetota</taxon>
        <taxon>Actinomycetes</taxon>
        <taxon>Kitasatosporales</taxon>
        <taxon>Streptomycetaceae</taxon>
        <taxon>Streptomyces</taxon>
    </lineage>
</organism>
<name>A0ABP6NYK7_9ACTN</name>
<evidence type="ECO:0000256" key="1">
    <source>
        <dbReference type="SAM" id="MobiDB-lite"/>
    </source>
</evidence>
<dbReference type="EMBL" id="BAAAUH010000003">
    <property type="protein sequence ID" value="GAA3161222.1"/>
    <property type="molecule type" value="Genomic_DNA"/>
</dbReference>
<evidence type="ECO:0000313" key="2">
    <source>
        <dbReference type="EMBL" id="GAA3161222.1"/>
    </source>
</evidence>
<sequence length="94" mass="10321">MVVADGAGCGPGERGGIANLDPSGKRRKGHAREPLDVVLAAYWTTCRYGTCKPRCRSRAPRSRTIKGRTDRCTGREDVPDKQTWEQSRGGECSR</sequence>
<keyword evidence="3" id="KW-1185">Reference proteome</keyword>
<feature type="region of interest" description="Disordered" evidence="1">
    <location>
        <begin position="54"/>
        <end position="94"/>
    </location>
</feature>
<comment type="caution">
    <text evidence="2">The sequence shown here is derived from an EMBL/GenBank/DDBJ whole genome shotgun (WGS) entry which is preliminary data.</text>
</comment>
<feature type="compositionally biased region" description="Basic residues" evidence="1">
    <location>
        <begin position="54"/>
        <end position="66"/>
    </location>
</feature>